<feature type="transmembrane region" description="Helical" evidence="1">
    <location>
        <begin position="69"/>
        <end position="89"/>
    </location>
</feature>
<accession>A0AAX4JC27</accession>
<proteinExistence type="predicted"/>
<evidence type="ECO:0000313" key="4">
    <source>
        <dbReference type="Proteomes" id="UP001334084"/>
    </source>
</evidence>
<gene>
    <name evidence="3" type="ORF">VNE69_05081</name>
</gene>
<dbReference type="KEGG" id="vnx:VNE69_05081"/>
<feature type="domain" description="V-SNARE coiled-coil homology" evidence="2">
    <location>
        <begin position="14"/>
        <end position="84"/>
    </location>
</feature>
<dbReference type="Pfam" id="PF00957">
    <property type="entry name" value="Synaptobrevin"/>
    <property type="match status" value="1"/>
</dbReference>
<dbReference type="EMBL" id="CP142730">
    <property type="protein sequence ID" value="WUR03489.1"/>
    <property type="molecule type" value="Genomic_DNA"/>
</dbReference>
<sequence length="101" mass="11468">MSDDLADKIEDEVNALKSKVADRLKETEDLADLEGGLHKKSSGLVKTTEEHQQTSQETRRRMFIKWAKYTIILVLVIGLLVWLVFGPILKPILSSICNKIF</sequence>
<dbReference type="Proteomes" id="UP001334084">
    <property type="component" value="Chromosome 5"/>
</dbReference>
<evidence type="ECO:0000259" key="2">
    <source>
        <dbReference type="Pfam" id="PF00957"/>
    </source>
</evidence>
<keyword evidence="1" id="KW-1133">Transmembrane helix</keyword>
<dbReference type="GeneID" id="90541305"/>
<name>A0AAX4JC27_9MICR</name>
<organism evidence="3 4">
    <name type="scientific">Vairimorpha necatrix</name>
    <dbReference type="NCBI Taxonomy" id="6039"/>
    <lineage>
        <taxon>Eukaryota</taxon>
        <taxon>Fungi</taxon>
        <taxon>Fungi incertae sedis</taxon>
        <taxon>Microsporidia</taxon>
        <taxon>Nosematidae</taxon>
        <taxon>Vairimorpha</taxon>
    </lineage>
</organism>
<dbReference type="Gene3D" id="1.20.5.110">
    <property type="match status" value="1"/>
</dbReference>
<keyword evidence="1" id="KW-0472">Membrane</keyword>
<protein>
    <submittedName>
        <fullName evidence="3">Membrane protein</fullName>
    </submittedName>
</protein>
<keyword evidence="1" id="KW-0812">Transmembrane</keyword>
<evidence type="ECO:0000313" key="3">
    <source>
        <dbReference type="EMBL" id="WUR03489.1"/>
    </source>
</evidence>
<dbReference type="RefSeq" id="XP_065329634.1">
    <property type="nucleotide sequence ID" value="XM_065473562.1"/>
</dbReference>
<dbReference type="InterPro" id="IPR042855">
    <property type="entry name" value="V_SNARE_CC"/>
</dbReference>
<keyword evidence="4" id="KW-1185">Reference proteome</keyword>
<reference evidence="3" key="1">
    <citation type="journal article" date="2024" name="BMC Genomics">
        <title>Functional annotation of a divergent genome using sequence and structure-based similarity.</title>
        <authorList>
            <person name="Svedberg D."/>
            <person name="Winiger R.R."/>
            <person name="Berg A."/>
            <person name="Sharma H."/>
            <person name="Tellgren-Roth C."/>
            <person name="Debrunner-Vossbrinck B.A."/>
            <person name="Vossbrinck C.R."/>
            <person name="Barandun J."/>
        </authorList>
    </citation>
    <scope>NUCLEOTIDE SEQUENCE</scope>
    <source>
        <strain evidence="3">Illinois isolate</strain>
    </source>
</reference>
<evidence type="ECO:0000256" key="1">
    <source>
        <dbReference type="SAM" id="Phobius"/>
    </source>
</evidence>
<dbReference type="AlphaFoldDB" id="A0AAX4JC27"/>